<name>A0A8G1R490_9EURO</name>
<keyword evidence="3" id="KW-1185">Reference proteome</keyword>
<dbReference type="RefSeq" id="XP_025517106.1">
    <property type="nucleotide sequence ID" value="XM_025655041.1"/>
</dbReference>
<dbReference type="EMBL" id="KZ825059">
    <property type="protein sequence ID" value="RAH59184.1"/>
    <property type="molecule type" value="Genomic_DNA"/>
</dbReference>
<evidence type="ECO:0000313" key="2">
    <source>
        <dbReference type="EMBL" id="RAH59184.1"/>
    </source>
</evidence>
<evidence type="ECO:0000313" key="3">
    <source>
        <dbReference type="Proteomes" id="UP000249526"/>
    </source>
</evidence>
<dbReference type="Proteomes" id="UP000249526">
    <property type="component" value="Unassembled WGS sequence"/>
</dbReference>
<dbReference type="AlphaFoldDB" id="A0A8G1R490"/>
<protein>
    <submittedName>
        <fullName evidence="2">Uncharacterized protein</fullName>
    </submittedName>
</protein>
<evidence type="ECO:0000256" key="1">
    <source>
        <dbReference type="SAM" id="Phobius"/>
    </source>
</evidence>
<reference evidence="2 3" key="1">
    <citation type="submission" date="2018-02" db="EMBL/GenBank/DDBJ databases">
        <title>The genomes of Aspergillus section Nigri reveals drivers in fungal speciation.</title>
        <authorList>
            <consortium name="DOE Joint Genome Institute"/>
            <person name="Vesth T.C."/>
            <person name="Nybo J."/>
            <person name="Theobald S."/>
            <person name="Brandl J."/>
            <person name="Frisvad J.C."/>
            <person name="Nielsen K.F."/>
            <person name="Lyhne E.K."/>
            <person name="Kogle M.E."/>
            <person name="Kuo A."/>
            <person name="Riley R."/>
            <person name="Clum A."/>
            <person name="Nolan M."/>
            <person name="Lipzen A."/>
            <person name="Salamov A."/>
            <person name="Henrissat B."/>
            <person name="Wiebenga A."/>
            <person name="De vries R.P."/>
            <person name="Grigoriev I.V."/>
            <person name="Mortensen U.H."/>
            <person name="Andersen M.R."/>
            <person name="Baker S.E."/>
        </authorList>
    </citation>
    <scope>NUCLEOTIDE SEQUENCE [LARGE SCALE GENOMIC DNA]</scope>
    <source>
        <strain evidence="2 3">CBS 112811</strain>
    </source>
</reference>
<keyword evidence="1" id="KW-1133">Transmembrane helix</keyword>
<keyword evidence="1" id="KW-0472">Membrane</keyword>
<keyword evidence="1" id="KW-0812">Transmembrane</keyword>
<feature type="transmembrane region" description="Helical" evidence="1">
    <location>
        <begin position="9"/>
        <end position="34"/>
    </location>
</feature>
<organism evidence="2 3">
    <name type="scientific">Aspergillus piperis CBS 112811</name>
    <dbReference type="NCBI Taxonomy" id="1448313"/>
    <lineage>
        <taxon>Eukaryota</taxon>
        <taxon>Fungi</taxon>
        <taxon>Dikarya</taxon>
        <taxon>Ascomycota</taxon>
        <taxon>Pezizomycotina</taxon>
        <taxon>Eurotiomycetes</taxon>
        <taxon>Eurotiomycetidae</taxon>
        <taxon>Eurotiales</taxon>
        <taxon>Aspergillaceae</taxon>
        <taxon>Aspergillus</taxon>
        <taxon>Aspergillus subgen. Circumdati</taxon>
    </lineage>
</organism>
<accession>A0A8G1R490</accession>
<dbReference type="GeneID" id="37158443"/>
<proteinExistence type="predicted"/>
<sequence>MGSSNGRTYYIASAMESIFSPSVGWLIACLMMMINQFTFTPIHDSFPTCRASHPSSRPNSQPHSSFFPLSLSLQSEKPRRTHPNLRGMREITMISLSAMQPVAHRESCCSCFSMRPALQMPNCRKCVTVIVEDSIHDW</sequence>
<gene>
    <name evidence="2" type="ORF">BO85DRAFT_263658</name>
</gene>